<evidence type="ECO:0000313" key="2">
    <source>
        <dbReference type="EMBL" id="EWS78410.1"/>
    </source>
</evidence>
<proteinExistence type="predicted"/>
<keyword evidence="1" id="KW-0812">Transmembrane</keyword>
<dbReference type="EMBL" id="JAJPPU010000002">
    <property type="protein sequence ID" value="MCD8473321.1"/>
    <property type="molecule type" value="Genomic_DNA"/>
</dbReference>
<dbReference type="RefSeq" id="WP_038270937.1">
    <property type="nucleotide sequence ID" value="NZ_CP053627.1"/>
</dbReference>
<organism evidence="2 4">
    <name type="scientific">Xylella taiwanensis</name>
    <dbReference type="NCBI Taxonomy" id="1444770"/>
    <lineage>
        <taxon>Bacteria</taxon>
        <taxon>Pseudomonadati</taxon>
        <taxon>Pseudomonadota</taxon>
        <taxon>Gammaproteobacteria</taxon>
        <taxon>Lysobacterales</taxon>
        <taxon>Lysobacteraceae</taxon>
        <taxon>Xylella</taxon>
    </lineage>
</organism>
<sequence>MLTSVHTARKLALRASLYSFTAVTISSFGLLIMDVKYACGATLTGFAATLGTWLAGYIALGGGAQRGVAVMTRLMLAMLLKWVFLITALLLGFGLWRLPALGLLSGMAIGLFFQVLVITRRQS</sequence>
<dbReference type="GeneID" id="68900210"/>
<evidence type="ECO:0000256" key="1">
    <source>
        <dbReference type="SAM" id="Phobius"/>
    </source>
</evidence>
<dbReference type="AlphaFoldDB" id="Z9JJ29"/>
<protein>
    <submittedName>
        <fullName evidence="2">Membrane protein</fullName>
    </submittedName>
</protein>
<reference evidence="3" key="2">
    <citation type="submission" date="2021-11" db="EMBL/GenBank/DDBJ databases">
        <title>Genome sequence of Xylella taiwanensis PLS432.</title>
        <authorList>
            <person name="Weng L.-W."/>
            <person name="Su C.-C."/>
            <person name="Tsai C.-W."/>
            <person name="Kuo C.-H."/>
        </authorList>
    </citation>
    <scope>NUCLEOTIDE SEQUENCE</scope>
    <source>
        <strain evidence="3">PLS432</strain>
    </source>
</reference>
<evidence type="ECO:0000313" key="3">
    <source>
        <dbReference type="EMBL" id="MCD8473321.1"/>
    </source>
</evidence>
<dbReference type="Proteomes" id="UP000020406">
    <property type="component" value="Unassembled WGS sequence"/>
</dbReference>
<reference evidence="2 4" key="1">
    <citation type="journal article" date="2014" name="Genome Announc.">
        <title>Draft Genome Sequence of Xylella fastidiosa Pear Leaf Scorch Strain in Taiwan.</title>
        <authorList>
            <person name="Su C.C."/>
            <person name="Deng W.L."/>
            <person name="Jan F.J."/>
            <person name="Chang C.J."/>
            <person name="Huang H."/>
            <person name="Chen J."/>
        </authorList>
    </citation>
    <scope>NUCLEOTIDE SEQUENCE [LARGE SCALE GENOMIC DNA]</scope>
    <source>
        <strain evidence="2 4">PLS229</strain>
    </source>
</reference>
<dbReference type="Proteomes" id="UP001430701">
    <property type="component" value="Unassembled WGS sequence"/>
</dbReference>
<gene>
    <name evidence="2" type="ORF">AF72_05565</name>
    <name evidence="3" type="ORF">LPH55_07600</name>
</gene>
<feature type="transmembrane region" description="Helical" evidence="1">
    <location>
        <begin position="74"/>
        <end position="94"/>
    </location>
</feature>
<feature type="transmembrane region" description="Helical" evidence="1">
    <location>
        <begin position="100"/>
        <end position="119"/>
    </location>
</feature>
<dbReference type="STRING" id="1444770.AF72_05565"/>
<feature type="transmembrane region" description="Helical" evidence="1">
    <location>
        <begin position="45"/>
        <end position="62"/>
    </location>
</feature>
<accession>Z9JJ29</accession>
<dbReference type="OrthoDB" id="5999070at2"/>
<keyword evidence="1" id="KW-0472">Membrane</keyword>
<name>Z9JJ29_9GAMM</name>
<feature type="transmembrane region" description="Helical" evidence="1">
    <location>
        <begin position="12"/>
        <end position="33"/>
    </location>
</feature>
<dbReference type="EMBL" id="JDSQ01000007">
    <property type="protein sequence ID" value="EWS78410.1"/>
    <property type="molecule type" value="Genomic_DNA"/>
</dbReference>
<evidence type="ECO:0000313" key="5">
    <source>
        <dbReference type="Proteomes" id="UP001430701"/>
    </source>
</evidence>
<keyword evidence="1" id="KW-1133">Transmembrane helix</keyword>
<dbReference type="eggNOG" id="ENOG5031G8D">
    <property type="taxonomic scope" value="Bacteria"/>
</dbReference>
<comment type="caution">
    <text evidence="2">The sequence shown here is derived from an EMBL/GenBank/DDBJ whole genome shotgun (WGS) entry which is preliminary data.</text>
</comment>
<keyword evidence="5" id="KW-1185">Reference proteome</keyword>
<evidence type="ECO:0000313" key="4">
    <source>
        <dbReference type="Proteomes" id="UP000020406"/>
    </source>
</evidence>
<dbReference type="KEGG" id="xtw:AB672_02835"/>